<dbReference type="Pfam" id="PF00012">
    <property type="entry name" value="HSP70"/>
    <property type="match status" value="1"/>
</dbReference>
<dbReference type="GO" id="GO:0005524">
    <property type="term" value="F:ATP binding"/>
    <property type="evidence" value="ECO:0007669"/>
    <property type="project" value="UniProtKB-KW"/>
</dbReference>
<evidence type="ECO:0000313" key="7">
    <source>
        <dbReference type="Proteomes" id="UP000614996"/>
    </source>
</evidence>
<evidence type="ECO:0000256" key="1">
    <source>
        <dbReference type="ARBA" id="ARBA00022741"/>
    </source>
</evidence>
<dbReference type="GO" id="GO:0140662">
    <property type="term" value="F:ATP-dependent protein folding chaperone"/>
    <property type="evidence" value="ECO:0007669"/>
    <property type="project" value="InterPro"/>
</dbReference>
<dbReference type="InterPro" id="IPR043129">
    <property type="entry name" value="ATPase_NBD"/>
</dbReference>
<evidence type="ECO:0000256" key="4">
    <source>
        <dbReference type="SAM" id="MobiDB-lite"/>
    </source>
</evidence>
<dbReference type="Proteomes" id="UP000614996">
    <property type="component" value="Unassembled WGS sequence"/>
</dbReference>
<name>A0A8J4A8K1_9ACTN</name>
<evidence type="ECO:0000256" key="5">
    <source>
        <dbReference type="SAM" id="Phobius"/>
    </source>
</evidence>
<feature type="region of interest" description="Disordered" evidence="4">
    <location>
        <begin position="273"/>
        <end position="350"/>
    </location>
</feature>
<dbReference type="Gene3D" id="3.30.420.40">
    <property type="match status" value="2"/>
</dbReference>
<dbReference type="EMBL" id="BOPO01000003">
    <property type="protein sequence ID" value="GIL25077.1"/>
    <property type="molecule type" value="Genomic_DNA"/>
</dbReference>
<keyword evidence="2" id="KW-0067">ATP-binding</keyword>
<feature type="compositionally biased region" description="Low complexity" evidence="4">
    <location>
        <begin position="393"/>
        <end position="419"/>
    </location>
</feature>
<protein>
    <recommendedName>
        <fullName evidence="8">Hsp70 family protein</fullName>
    </recommendedName>
</protein>
<feature type="compositionally biased region" description="Low complexity" evidence="4">
    <location>
        <begin position="302"/>
        <end position="326"/>
    </location>
</feature>
<comment type="caution">
    <text evidence="6">The sequence shown here is derived from an EMBL/GenBank/DDBJ whole genome shotgun (WGS) entry which is preliminary data.</text>
</comment>
<evidence type="ECO:0000313" key="6">
    <source>
        <dbReference type="EMBL" id="GIL25077.1"/>
    </source>
</evidence>
<gene>
    <name evidence="6" type="ORF">NUM_03320</name>
</gene>
<evidence type="ECO:0008006" key="8">
    <source>
        <dbReference type="Google" id="ProtNLM"/>
    </source>
</evidence>
<keyword evidence="5" id="KW-0812">Transmembrane</keyword>
<proteinExistence type="predicted"/>
<keyword evidence="3" id="KW-0143">Chaperone</keyword>
<sequence>MPLVRAIAATLSRVRDEVARTAGPAPLDVTITYPAAWAALRRGVLVEAAALAGLSTPTLVPEPVAASAYFATMLGHRVAPGDVVVVYDMGAGTLDVSAVRRSPTGFEVIEVDGLADFGGLDLDALVVEQARPAVDDATWLRLTAPTDPADRRYFRALWDDARTAKEMLSRTTSAALPLPLVDRDAVVSRESFEATARPHLTRAAELTTSVLGRAGVPADALAGLFLVGGSSRVPLAATVLHQVTGIAPTVLEQPELVVAEGALHATPQRSTQLLAPPAFPPASTPGPDAAPNAAPIPPASTPGPDAAPDAAPAAVPPVSTSASAAPAGPPDSAPPPPVQPSQAPLPRPAATRRRWGAPAVAGVVALVVVAVIGFSLLADKYGQHDTGGGAGAGESTTSPTVSASAKSPTASPTPTGPPVLFTSTPSAASLLTASEVRRYVSPVAWSHQETVKSNGGDLSIAGYAWGDDKNPKDSAELEIGVKRYSVSRGTCADEVSCVYHAEGLVQGLNYWGDEQPVQIRGMDNAIAGQFEAGVQLANLVVVINYSGHSSASKATLVAIARLVAAHLTTLPRHH</sequence>
<feature type="compositionally biased region" description="Pro residues" evidence="4">
    <location>
        <begin position="327"/>
        <end position="347"/>
    </location>
</feature>
<reference evidence="7" key="1">
    <citation type="journal article" date="2021" name="Int. J. Syst. Evol. Microbiol.">
        <title>Actinocatenispora comari sp. nov., an endophytic actinomycete isolated from aerial parts of Comarum salesowianum.</title>
        <authorList>
            <person name="Oyunbileg N."/>
            <person name="Iizaka Y."/>
            <person name="Hamada M."/>
            <person name="Davaapurev B.O."/>
            <person name="Fukumoto A."/>
            <person name="Tsetseg B."/>
            <person name="Kato F."/>
            <person name="Tamura T."/>
            <person name="Batkhuu J."/>
            <person name="Anzai Y."/>
        </authorList>
    </citation>
    <scope>NUCLEOTIDE SEQUENCE [LARGE SCALE GENOMIC DNA]</scope>
    <source>
        <strain evidence="7">NUM-2625</strain>
    </source>
</reference>
<keyword evidence="5" id="KW-1133">Transmembrane helix</keyword>
<dbReference type="InterPro" id="IPR013126">
    <property type="entry name" value="Hsp_70_fam"/>
</dbReference>
<keyword evidence="5" id="KW-0472">Membrane</keyword>
<feature type="region of interest" description="Disordered" evidence="4">
    <location>
        <begin position="388"/>
        <end position="419"/>
    </location>
</feature>
<keyword evidence="1" id="KW-0547">Nucleotide-binding</keyword>
<dbReference type="RefSeq" id="WP_207122717.1">
    <property type="nucleotide sequence ID" value="NZ_BOPO01000003.1"/>
</dbReference>
<dbReference type="AlphaFoldDB" id="A0A8J4A8K1"/>
<organism evidence="6 7">
    <name type="scientific">Actinocatenispora comari</name>
    <dbReference type="NCBI Taxonomy" id="2807577"/>
    <lineage>
        <taxon>Bacteria</taxon>
        <taxon>Bacillati</taxon>
        <taxon>Actinomycetota</taxon>
        <taxon>Actinomycetes</taxon>
        <taxon>Micromonosporales</taxon>
        <taxon>Micromonosporaceae</taxon>
        <taxon>Actinocatenispora</taxon>
    </lineage>
</organism>
<keyword evidence="7" id="KW-1185">Reference proteome</keyword>
<dbReference type="Gene3D" id="3.90.640.10">
    <property type="entry name" value="Actin, Chain A, domain 4"/>
    <property type="match status" value="1"/>
</dbReference>
<dbReference type="PRINTS" id="PR01217">
    <property type="entry name" value="PRICHEXTENSN"/>
</dbReference>
<evidence type="ECO:0000256" key="3">
    <source>
        <dbReference type="ARBA" id="ARBA00023186"/>
    </source>
</evidence>
<dbReference type="SUPFAM" id="SSF53067">
    <property type="entry name" value="Actin-like ATPase domain"/>
    <property type="match status" value="2"/>
</dbReference>
<evidence type="ECO:0000256" key="2">
    <source>
        <dbReference type="ARBA" id="ARBA00022840"/>
    </source>
</evidence>
<accession>A0A8J4A8K1</accession>
<feature type="transmembrane region" description="Helical" evidence="5">
    <location>
        <begin position="355"/>
        <end position="377"/>
    </location>
</feature>
<dbReference type="PANTHER" id="PTHR45639">
    <property type="entry name" value="HSC70CB, ISOFORM G-RELATED"/>
    <property type="match status" value="1"/>
</dbReference>